<evidence type="ECO:0000256" key="6">
    <source>
        <dbReference type="ARBA" id="ARBA00022741"/>
    </source>
</evidence>
<evidence type="ECO:0000256" key="11">
    <source>
        <dbReference type="ARBA" id="ARBA00048823"/>
    </source>
</evidence>
<evidence type="ECO:0000256" key="13">
    <source>
        <dbReference type="PIRSR" id="PIRSR001529-1"/>
    </source>
</evidence>
<evidence type="ECO:0000256" key="10">
    <source>
        <dbReference type="ARBA" id="ARBA00047929"/>
    </source>
</evidence>
<evidence type="ECO:0000256" key="7">
    <source>
        <dbReference type="ARBA" id="ARBA00022840"/>
    </source>
</evidence>
<dbReference type="PANTHER" id="PTHR43697:SF1">
    <property type="entry name" value="SERINE--TRNA LIGASE"/>
    <property type="match status" value="1"/>
</dbReference>
<comment type="caution">
    <text evidence="12">Lacks conserved residue(s) required for the propagation of feature annotation.</text>
</comment>
<keyword evidence="5 12" id="KW-0436">Ligase</keyword>
<dbReference type="GO" id="GO:0016260">
    <property type="term" value="P:selenocysteine biosynthetic process"/>
    <property type="evidence" value="ECO:0007669"/>
    <property type="project" value="UniProtKB-UniRule"/>
</dbReference>
<name>A0A0G1DK19_9BACT</name>
<dbReference type="PROSITE" id="PS50862">
    <property type="entry name" value="AA_TRNA_LIGASE_II"/>
    <property type="match status" value="1"/>
</dbReference>
<evidence type="ECO:0000256" key="8">
    <source>
        <dbReference type="ARBA" id="ARBA00022917"/>
    </source>
</evidence>
<evidence type="ECO:0000256" key="3">
    <source>
        <dbReference type="ARBA" id="ARBA00010728"/>
    </source>
</evidence>
<evidence type="ECO:0000256" key="1">
    <source>
        <dbReference type="ARBA" id="ARBA00004496"/>
    </source>
</evidence>
<keyword evidence="7 12" id="KW-0067">ATP-binding</keyword>
<organism evidence="17 18">
    <name type="scientific">Candidatus Gottesmanbacteria bacterium GW2011_GWA2_43_14</name>
    <dbReference type="NCBI Taxonomy" id="1618443"/>
    <lineage>
        <taxon>Bacteria</taxon>
        <taxon>Candidatus Gottesmaniibacteriota</taxon>
    </lineage>
</organism>
<keyword evidence="8 12" id="KW-0648">Protein biosynthesis</keyword>
<evidence type="ECO:0000313" key="18">
    <source>
        <dbReference type="Proteomes" id="UP000034894"/>
    </source>
</evidence>
<comment type="catalytic activity">
    <reaction evidence="10 12">
        <text>tRNA(Sec) + L-serine + ATP = L-seryl-tRNA(Sec) + AMP + diphosphate + H(+)</text>
        <dbReference type="Rhea" id="RHEA:42580"/>
        <dbReference type="Rhea" id="RHEA-COMP:9742"/>
        <dbReference type="Rhea" id="RHEA-COMP:10128"/>
        <dbReference type="ChEBI" id="CHEBI:15378"/>
        <dbReference type="ChEBI" id="CHEBI:30616"/>
        <dbReference type="ChEBI" id="CHEBI:33019"/>
        <dbReference type="ChEBI" id="CHEBI:33384"/>
        <dbReference type="ChEBI" id="CHEBI:78442"/>
        <dbReference type="ChEBI" id="CHEBI:78533"/>
        <dbReference type="ChEBI" id="CHEBI:456215"/>
        <dbReference type="EC" id="6.1.1.11"/>
    </reaction>
</comment>
<dbReference type="InterPro" id="IPR015866">
    <property type="entry name" value="Ser-tRNA-synth_1_N"/>
</dbReference>
<comment type="subunit">
    <text evidence="12">Homodimer. The tRNA molecule binds across the dimer.</text>
</comment>
<feature type="binding site" evidence="12">
    <location>
        <position position="377"/>
    </location>
    <ligand>
        <name>L-serine</name>
        <dbReference type="ChEBI" id="CHEBI:33384"/>
    </ligand>
</feature>
<dbReference type="UniPathway" id="UPA00906">
    <property type="reaction ID" value="UER00895"/>
</dbReference>
<dbReference type="Pfam" id="PF00587">
    <property type="entry name" value="tRNA-synt_2b"/>
    <property type="match status" value="1"/>
</dbReference>
<dbReference type="GO" id="GO:0006434">
    <property type="term" value="P:seryl-tRNA aminoacylation"/>
    <property type="evidence" value="ECO:0007669"/>
    <property type="project" value="UniProtKB-UniRule"/>
</dbReference>
<dbReference type="EMBL" id="LCFP01000004">
    <property type="protein sequence ID" value="KKS98019.1"/>
    <property type="molecule type" value="Genomic_DNA"/>
</dbReference>
<dbReference type="CDD" id="cd00770">
    <property type="entry name" value="SerRS_core"/>
    <property type="match status" value="1"/>
</dbReference>
<evidence type="ECO:0000256" key="14">
    <source>
        <dbReference type="PIRSR" id="PIRSR001529-2"/>
    </source>
</evidence>
<evidence type="ECO:0000256" key="15">
    <source>
        <dbReference type="SAM" id="Coils"/>
    </source>
</evidence>
<dbReference type="EC" id="6.1.1.11" evidence="12"/>
<evidence type="ECO:0000313" key="17">
    <source>
        <dbReference type="EMBL" id="KKS98019.1"/>
    </source>
</evidence>
<evidence type="ECO:0000259" key="16">
    <source>
        <dbReference type="PROSITE" id="PS50862"/>
    </source>
</evidence>
<dbReference type="Pfam" id="PF02403">
    <property type="entry name" value="Seryl_tRNA_N"/>
    <property type="match status" value="1"/>
</dbReference>
<dbReference type="GO" id="GO:0004828">
    <property type="term" value="F:serine-tRNA ligase activity"/>
    <property type="evidence" value="ECO:0007669"/>
    <property type="project" value="UniProtKB-UniRule"/>
</dbReference>
<dbReference type="SUPFAM" id="SSF55681">
    <property type="entry name" value="Class II aaRS and biotin synthetases"/>
    <property type="match status" value="1"/>
</dbReference>
<dbReference type="InterPro" id="IPR002317">
    <property type="entry name" value="Ser-tRNA-ligase_type_1"/>
</dbReference>
<dbReference type="InterPro" id="IPR033729">
    <property type="entry name" value="SerRS_core"/>
</dbReference>
<comment type="function">
    <text evidence="12">Catalyzes the attachment of serine to tRNA(Ser). Is also able to aminoacylate tRNA(Sec) with serine, to form the misacylated tRNA L-seryl-tRNA(Sec), which will be further converted into selenocysteinyl-tRNA(Sec).</text>
</comment>
<comment type="caution">
    <text evidence="17">The sequence shown here is derived from an EMBL/GenBank/DDBJ whole genome shotgun (WGS) entry which is preliminary data.</text>
</comment>
<dbReference type="AlphaFoldDB" id="A0A0G1DK19"/>
<protein>
    <recommendedName>
        <fullName evidence="12">Serine--tRNA ligase</fullName>
        <ecNumber evidence="12">6.1.1.11</ecNumber>
    </recommendedName>
    <alternativeName>
        <fullName evidence="12">Seryl-tRNA synthetase</fullName>
        <shortName evidence="12">SerRS</shortName>
    </alternativeName>
    <alternativeName>
        <fullName evidence="12">Seryl-tRNA(Ser/Sec) synthetase</fullName>
    </alternativeName>
</protein>
<dbReference type="GO" id="GO:0005524">
    <property type="term" value="F:ATP binding"/>
    <property type="evidence" value="ECO:0007669"/>
    <property type="project" value="UniProtKB-UniRule"/>
</dbReference>
<evidence type="ECO:0000256" key="12">
    <source>
        <dbReference type="HAMAP-Rule" id="MF_00176"/>
    </source>
</evidence>
<feature type="site" description="Important for serine binding" evidence="13">
    <location>
        <position position="377"/>
    </location>
</feature>
<evidence type="ECO:0000256" key="2">
    <source>
        <dbReference type="ARBA" id="ARBA00005045"/>
    </source>
</evidence>
<feature type="binding site" evidence="13">
    <location>
        <position position="253"/>
    </location>
    <ligand>
        <name>L-serine</name>
        <dbReference type="ChEBI" id="CHEBI:33384"/>
    </ligand>
</feature>
<dbReference type="InterPro" id="IPR006195">
    <property type="entry name" value="aa-tRNA-synth_II"/>
</dbReference>
<dbReference type="Gene3D" id="3.30.930.10">
    <property type="entry name" value="Bira Bifunctional Protein, Domain 2"/>
    <property type="match status" value="1"/>
</dbReference>
<evidence type="ECO:0000256" key="5">
    <source>
        <dbReference type="ARBA" id="ARBA00022598"/>
    </source>
</evidence>
<dbReference type="Gene3D" id="1.10.287.40">
    <property type="entry name" value="Serine-tRNA synthetase, tRNA binding domain"/>
    <property type="match status" value="1"/>
</dbReference>
<dbReference type="STRING" id="1618443.UV73_C0004G0161"/>
<evidence type="ECO:0000256" key="4">
    <source>
        <dbReference type="ARBA" id="ARBA00022490"/>
    </source>
</evidence>
<dbReference type="SUPFAM" id="SSF46589">
    <property type="entry name" value="tRNA-binding arm"/>
    <property type="match status" value="1"/>
</dbReference>
<feature type="binding site" evidence="12 14">
    <location>
        <begin position="342"/>
        <end position="345"/>
    </location>
    <ligand>
        <name>ATP</name>
        <dbReference type="ChEBI" id="CHEBI:30616"/>
    </ligand>
</feature>
<feature type="binding site" evidence="13">
    <location>
        <position position="375"/>
    </location>
    <ligand>
        <name>L-serine</name>
        <dbReference type="ChEBI" id="CHEBI:33384"/>
    </ligand>
</feature>
<accession>A0A0G1DK19</accession>
<keyword evidence="15" id="KW-0175">Coiled coil</keyword>
<sequence>MLDIKFIRENADKVKEAARNKNRKVDIDRLLEIDEVRRKLIGESENLRAERNKLAKEAQKDPAARGKGRALKEKIAHIEAELKKAEEVFTSLMYQVPNVPDESVPVGPDDTFNVEVRKWGKIPEFSFTPKDHIELGKIHDLFDVERGAKIAGFRGYFLKNEAALLEMAVLSYTYKKLVSKGYIPLIAPSLVKDFTLFGNGQFPWGRDEVYHLEKDDLYLAGTAEVPVTAYFAGEVLSGEELPKKFVAFSPCFRREAGSYGRDTKGLYRLHQFNKVEQVIINKNDYRDSLKLHEELLQNSEEVLRDLKLPYRVMLMSTGDMGEPQVKKYDIETWMPSRKAYGETMSNSFMGDFQTRRLNIRYRNKKGEMEFAHSLNNTAIASPRILIAILENFQQEDGSILIPKVLQDYIGTKKING</sequence>
<comment type="catalytic activity">
    <reaction evidence="11 12">
        <text>tRNA(Ser) + L-serine + ATP = L-seryl-tRNA(Ser) + AMP + diphosphate + H(+)</text>
        <dbReference type="Rhea" id="RHEA:12292"/>
        <dbReference type="Rhea" id="RHEA-COMP:9669"/>
        <dbReference type="Rhea" id="RHEA-COMP:9703"/>
        <dbReference type="ChEBI" id="CHEBI:15378"/>
        <dbReference type="ChEBI" id="CHEBI:30616"/>
        <dbReference type="ChEBI" id="CHEBI:33019"/>
        <dbReference type="ChEBI" id="CHEBI:33384"/>
        <dbReference type="ChEBI" id="CHEBI:78442"/>
        <dbReference type="ChEBI" id="CHEBI:78533"/>
        <dbReference type="ChEBI" id="CHEBI:456215"/>
        <dbReference type="EC" id="6.1.1.11"/>
    </reaction>
</comment>
<proteinExistence type="inferred from homology"/>
<dbReference type="InterPro" id="IPR042103">
    <property type="entry name" value="SerRS_1_N_sf"/>
</dbReference>
<feature type="binding site" evidence="12 13">
    <location>
        <position position="276"/>
    </location>
    <ligand>
        <name>L-serine</name>
        <dbReference type="ChEBI" id="CHEBI:33384"/>
    </ligand>
</feature>
<keyword evidence="6 12" id="KW-0547">Nucleotide-binding</keyword>
<dbReference type="PANTHER" id="PTHR43697">
    <property type="entry name" value="SERYL-TRNA SYNTHETASE"/>
    <property type="match status" value="1"/>
</dbReference>
<keyword evidence="9 12" id="KW-0030">Aminoacyl-tRNA synthetase</keyword>
<dbReference type="HAMAP" id="MF_00176">
    <property type="entry name" value="Ser_tRNA_synth_type1"/>
    <property type="match status" value="1"/>
</dbReference>
<feature type="binding site" evidence="12">
    <location>
        <begin position="222"/>
        <end position="224"/>
    </location>
    <ligand>
        <name>L-serine</name>
        <dbReference type="ChEBI" id="CHEBI:33384"/>
    </ligand>
</feature>
<feature type="binding site" evidence="12 14">
    <location>
        <begin position="253"/>
        <end position="255"/>
    </location>
    <ligand>
        <name>ATP</name>
        <dbReference type="ChEBI" id="CHEBI:30616"/>
    </ligand>
</feature>
<feature type="binding site" evidence="13">
    <location>
        <position position="222"/>
    </location>
    <ligand>
        <name>L-serine</name>
        <dbReference type="ChEBI" id="CHEBI:33384"/>
    </ligand>
</feature>
<dbReference type="GO" id="GO:0005737">
    <property type="term" value="C:cytoplasm"/>
    <property type="evidence" value="ECO:0007669"/>
    <property type="project" value="UniProtKB-SubCell"/>
</dbReference>
<feature type="domain" description="Aminoacyl-transfer RNA synthetases class-II family profile" evidence="16">
    <location>
        <begin position="131"/>
        <end position="402"/>
    </location>
</feature>
<dbReference type="InterPro" id="IPR002314">
    <property type="entry name" value="aa-tRNA-synt_IIb"/>
</dbReference>
<feature type="coiled-coil region" evidence="15">
    <location>
        <begin position="4"/>
        <end position="88"/>
    </location>
</feature>
<evidence type="ECO:0000256" key="9">
    <source>
        <dbReference type="ARBA" id="ARBA00023146"/>
    </source>
</evidence>
<dbReference type="PRINTS" id="PR00981">
    <property type="entry name" value="TRNASYNTHSER"/>
</dbReference>
<comment type="pathway">
    <text evidence="2 12">Aminoacyl-tRNA biosynthesis; selenocysteinyl-tRNA(Sec) biosynthesis; L-seryl-tRNA(Sec) from L-serine and tRNA(Sec): step 1/1.</text>
</comment>
<dbReference type="InterPro" id="IPR010978">
    <property type="entry name" value="tRNA-bd_arm"/>
</dbReference>
<gene>
    <name evidence="12" type="primary">serS</name>
    <name evidence="17" type="ORF">UV73_C0004G0161</name>
</gene>
<comment type="subcellular location">
    <subcellularLocation>
        <location evidence="1 12">Cytoplasm</location>
    </subcellularLocation>
</comment>
<dbReference type="Proteomes" id="UP000034894">
    <property type="component" value="Unassembled WGS sequence"/>
</dbReference>
<comment type="domain">
    <text evidence="12">Consists of two distinct domains, a catalytic core and a N-terminal extension that is involved in tRNA binding.</text>
</comment>
<keyword evidence="4 12" id="KW-0963">Cytoplasm</keyword>
<dbReference type="PIRSF" id="PIRSF001529">
    <property type="entry name" value="Ser-tRNA-synth_IIa"/>
    <property type="match status" value="1"/>
</dbReference>
<dbReference type="InterPro" id="IPR045864">
    <property type="entry name" value="aa-tRNA-synth_II/BPL/LPL"/>
</dbReference>
<comment type="similarity">
    <text evidence="3 12">Belongs to the class-II aminoacyl-tRNA synthetase family. Type-1 seryl-tRNA synthetase subfamily.</text>
</comment>
<dbReference type="NCBIfam" id="TIGR00414">
    <property type="entry name" value="serS"/>
    <property type="match status" value="1"/>
</dbReference>
<reference evidence="17 18" key="1">
    <citation type="journal article" date="2015" name="Nature">
        <title>rRNA introns, odd ribosomes, and small enigmatic genomes across a large radiation of phyla.</title>
        <authorList>
            <person name="Brown C.T."/>
            <person name="Hug L.A."/>
            <person name="Thomas B.C."/>
            <person name="Sharon I."/>
            <person name="Castelle C.J."/>
            <person name="Singh A."/>
            <person name="Wilkins M.J."/>
            <person name="Williams K.H."/>
            <person name="Banfield J.F."/>
        </authorList>
    </citation>
    <scope>NUCLEOTIDE SEQUENCE [LARGE SCALE GENOMIC DNA]</scope>
</reference>
<dbReference type="PATRIC" id="fig|1618443.3.peg.820"/>